<reference evidence="2" key="1">
    <citation type="submission" date="2020-06" db="EMBL/GenBank/DDBJ databases">
        <authorList>
            <consortium name="Plant Systems Biology data submission"/>
        </authorList>
    </citation>
    <scope>NUCLEOTIDE SEQUENCE</scope>
    <source>
        <strain evidence="2">D6</strain>
    </source>
</reference>
<keyword evidence="3" id="KW-1185">Reference proteome</keyword>
<feature type="transmembrane region" description="Helical" evidence="1">
    <location>
        <begin position="72"/>
        <end position="91"/>
    </location>
</feature>
<protein>
    <submittedName>
        <fullName evidence="2">Uncharacterized protein</fullName>
    </submittedName>
</protein>
<dbReference type="EMBL" id="CAICTM010000301">
    <property type="protein sequence ID" value="CAB9507353.1"/>
    <property type="molecule type" value="Genomic_DNA"/>
</dbReference>
<gene>
    <name evidence="2" type="ORF">SEMRO_302_G112280.1</name>
</gene>
<keyword evidence="1" id="KW-1133">Transmembrane helix</keyword>
<evidence type="ECO:0000313" key="3">
    <source>
        <dbReference type="Proteomes" id="UP001153069"/>
    </source>
</evidence>
<organism evidence="2 3">
    <name type="scientific">Seminavis robusta</name>
    <dbReference type="NCBI Taxonomy" id="568900"/>
    <lineage>
        <taxon>Eukaryota</taxon>
        <taxon>Sar</taxon>
        <taxon>Stramenopiles</taxon>
        <taxon>Ochrophyta</taxon>
        <taxon>Bacillariophyta</taxon>
        <taxon>Bacillariophyceae</taxon>
        <taxon>Bacillariophycidae</taxon>
        <taxon>Naviculales</taxon>
        <taxon>Naviculaceae</taxon>
        <taxon>Seminavis</taxon>
    </lineage>
</organism>
<evidence type="ECO:0000313" key="2">
    <source>
        <dbReference type="EMBL" id="CAB9507353.1"/>
    </source>
</evidence>
<comment type="caution">
    <text evidence="2">The sequence shown here is derived from an EMBL/GenBank/DDBJ whole genome shotgun (WGS) entry which is preliminary data.</text>
</comment>
<name>A0A9N8HA28_9STRA</name>
<dbReference type="AlphaFoldDB" id="A0A9N8HA28"/>
<dbReference type="Proteomes" id="UP001153069">
    <property type="component" value="Unassembled WGS sequence"/>
</dbReference>
<accession>A0A9N8HA28</accession>
<keyword evidence="1" id="KW-0472">Membrane</keyword>
<keyword evidence="1" id="KW-0812">Transmembrane</keyword>
<proteinExistence type="predicted"/>
<sequence length="161" mass="18426">MANNYTSSEDSILPFYFDARTFQGDYYWGLADDLANSDIAWRCDLKNAFYAATNLYSVYEFGTRVKAIDDMVFIQMTVFPMWFFFFDYLFVEKRSMNDKLTFALISVVLLAVDSVTPSSSVPEFHLPHMIAHALKSVWVGRFVAMQAPNTVSGKTWAKKTA</sequence>
<evidence type="ECO:0000256" key="1">
    <source>
        <dbReference type="SAM" id="Phobius"/>
    </source>
</evidence>